<feature type="transmembrane region" description="Helical" evidence="2">
    <location>
        <begin position="94"/>
        <end position="115"/>
    </location>
</feature>
<dbReference type="EMBL" id="KZ351749">
    <property type="protein sequence ID" value="PIO62722.1"/>
    <property type="molecule type" value="Genomic_DNA"/>
</dbReference>
<keyword evidence="4" id="KW-1185">Reference proteome</keyword>
<keyword evidence="2" id="KW-0472">Membrane</keyword>
<proteinExistence type="predicted"/>
<dbReference type="AlphaFoldDB" id="A0A2G9TZ46"/>
<feature type="compositionally biased region" description="Polar residues" evidence="1">
    <location>
        <begin position="309"/>
        <end position="320"/>
    </location>
</feature>
<evidence type="ECO:0000256" key="2">
    <source>
        <dbReference type="SAM" id="Phobius"/>
    </source>
</evidence>
<evidence type="ECO:0000256" key="1">
    <source>
        <dbReference type="SAM" id="MobiDB-lite"/>
    </source>
</evidence>
<feature type="compositionally biased region" description="Polar residues" evidence="1">
    <location>
        <begin position="262"/>
        <end position="275"/>
    </location>
</feature>
<evidence type="ECO:0000313" key="3">
    <source>
        <dbReference type="EMBL" id="PIO62722.1"/>
    </source>
</evidence>
<feature type="compositionally biased region" description="Polar residues" evidence="1">
    <location>
        <begin position="151"/>
        <end position="166"/>
    </location>
</feature>
<sequence>MHVQNNVLPRNVIMPEPDSSNPQTVEECNLAMETIMSKIADQLNFGSKILIQGQEDVLTLSEYEALFAADMKICENALDVVTDLARKQKAYLEAVVTLDLFHIAAILFVLLYFVIGEKVNGPKYASDTARRFLNEIQPIEKNVPIGSDLKSAQQEQNPTKLESQGYSVGRRHHSVPKTINSKQISSSGGCSLDGSLIVDCGESSDQNGLRVYSPVQDIPPQPNFDDTGMDSFCESFPVQSGGFNTRKANDFTVNVHERKVPSESSTAVLRSTENTAFPKDNNDTKPVSGSAPKPIWLSSSYQPPRRPKFTSSVGRLFNQE</sequence>
<feature type="region of interest" description="Disordered" evidence="1">
    <location>
        <begin position="260"/>
        <end position="320"/>
    </location>
</feature>
<evidence type="ECO:0000313" key="4">
    <source>
        <dbReference type="Proteomes" id="UP000230423"/>
    </source>
</evidence>
<accession>A0A2G9TZ46</accession>
<reference evidence="3 4" key="1">
    <citation type="submission" date="2015-09" db="EMBL/GenBank/DDBJ databases">
        <title>Draft genome of the parasitic nematode Teladorsagia circumcincta isolate WARC Sus (inbred).</title>
        <authorList>
            <person name="Mitreva M."/>
        </authorList>
    </citation>
    <scope>NUCLEOTIDE SEQUENCE [LARGE SCALE GENOMIC DNA]</scope>
    <source>
        <strain evidence="3 4">S</strain>
    </source>
</reference>
<gene>
    <name evidence="3" type="ORF">TELCIR_15706</name>
</gene>
<dbReference type="OrthoDB" id="5833140at2759"/>
<keyword evidence="2" id="KW-0812">Transmembrane</keyword>
<organism evidence="3 4">
    <name type="scientific">Teladorsagia circumcincta</name>
    <name type="common">Brown stomach worm</name>
    <name type="synonym">Ostertagia circumcincta</name>
    <dbReference type="NCBI Taxonomy" id="45464"/>
    <lineage>
        <taxon>Eukaryota</taxon>
        <taxon>Metazoa</taxon>
        <taxon>Ecdysozoa</taxon>
        <taxon>Nematoda</taxon>
        <taxon>Chromadorea</taxon>
        <taxon>Rhabditida</taxon>
        <taxon>Rhabditina</taxon>
        <taxon>Rhabditomorpha</taxon>
        <taxon>Strongyloidea</taxon>
        <taxon>Trichostrongylidae</taxon>
        <taxon>Teladorsagia</taxon>
    </lineage>
</organism>
<dbReference type="Proteomes" id="UP000230423">
    <property type="component" value="Unassembled WGS sequence"/>
</dbReference>
<name>A0A2G9TZ46_TELCI</name>
<feature type="region of interest" description="Disordered" evidence="1">
    <location>
        <begin position="151"/>
        <end position="170"/>
    </location>
</feature>
<keyword evidence="2" id="KW-1133">Transmembrane helix</keyword>
<protein>
    <submittedName>
        <fullName evidence="3">Uncharacterized protein</fullName>
    </submittedName>
</protein>